<keyword evidence="3" id="KW-1185">Reference proteome</keyword>
<dbReference type="KEGG" id="psoj:PHYSODRAFT_297350"/>
<organism evidence="2 3">
    <name type="scientific">Phytophthora sojae (strain P6497)</name>
    <name type="common">Soybean stem and root rot agent</name>
    <name type="synonym">Phytophthora megasperma f. sp. glycines</name>
    <dbReference type="NCBI Taxonomy" id="1094619"/>
    <lineage>
        <taxon>Eukaryota</taxon>
        <taxon>Sar</taxon>
        <taxon>Stramenopiles</taxon>
        <taxon>Oomycota</taxon>
        <taxon>Peronosporomycetes</taxon>
        <taxon>Peronosporales</taxon>
        <taxon>Peronosporaceae</taxon>
        <taxon>Phytophthora</taxon>
    </lineage>
</organism>
<dbReference type="InParanoid" id="G4Z0K3"/>
<dbReference type="InterPro" id="IPR013083">
    <property type="entry name" value="Znf_RING/FYVE/PHD"/>
</dbReference>
<dbReference type="GeneID" id="20641477"/>
<name>G4Z0K3_PHYSP</name>
<protein>
    <submittedName>
        <fullName evidence="2">Uncharacterized protein</fullName>
    </submittedName>
</protein>
<dbReference type="AlphaFoldDB" id="G4Z0K3"/>
<proteinExistence type="predicted"/>
<dbReference type="Proteomes" id="UP000002640">
    <property type="component" value="Unassembled WGS sequence"/>
</dbReference>
<evidence type="ECO:0000313" key="2">
    <source>
        <dbReference type="EMBL" id="EGZ25852.1"/>
    </source>
</evidence>
<dbReference type="STRING" id="1094619.G4Z0K3"/>
<evidence type="ECO:0000256" key="1">
    <source>
        <dbReference type="SAM" id="MobiDB-lite"/>
    </source>
</evidence>
<dbReference type="Gene3D" id="3.30.40.10">
    <property type="entry name" value="Zinc/RING finger domain, C3HC4 (zinc finger)"/>
    <property type="match status" value="1"/>
</dbReference>
<accession>G4Z0K3</accession>
<feature type="compositionally biased region" description="Polar residues" evidence="1">
    <location>
        <begin position="57"/>
        <end position="70"/>
    </location>
</feature>
<dbReference type="RefSeq" id="XP_009521140.1">
    <property type="nucleotide sequence ID" value="XM_009522845.1"/>
</dbReference>
<sequence>MSRKSFTSATVVPTACEDENLSGTTIDCNAVPNKEEVVATPEPLVHAEAEVAPQLADGNQDSTTEASTTPDTDESPKQQSSPPKPFPLPISHGTGMPHNVELTDRGGFKLVNNYRALATTFKHLQPFARCPDGSYSSEITCVLCNESKPTSVFFPCQHITNDMSPECSLNLERCVCPVCSADIGLILPHTGNEEDAYWKWVLATKPRLPSQFTKNFKNAVQMISDNSVLERRVSTIGAITPSDPTRKLKLQRSPIADVLGSLQTPEDDLHISSTLGENGRAA</sequence>
<evidence type="ECO:0000313" key="3">
    <source>
        <dbReference type="Proteomes" id="UP000002640"/>
    </source>
</evidence>
<dbReference type="EMBL" id="JH159152">
    <property type="protein sequence ID" value="EGZ25852.1"/>
    <property type="molecule type" value="Genomic_DNA"/>
</dbReference>
<reference evidence="2 3" key="1">
    <citation type="journal article" date="2006" name="Science">
        <title>Phytophthora genome sequences uncover evolutionary origins and mechanisms of pathogenesis.</title>
        <authorList>
            <person name="Tyler B.M."/>
            <person name="Tripathy S."/>
            <person name="Zhang X."/>
            <person name="Dehal P."/>
            <person name="Jiang R.H."/>
            <person name="Aerts A."/>
            <person name="Arredondo F.D."/>
            <person name="Baxter L."/>
            <person name="Bensasson D."/>
            <person name="Beynon J.L."/>
            <person name="Chapman J."/>
            <person name="Damasceno C.M."/>
            <person name="Dorrance A.E."/>
            <person name="Dou D."/>
            <person name="Dickerman A.W."/>
            <person name="Dubchak I.L."/>
            <person name="Garbelotto M."/>
            <person name="Gijzen M."/>
            <person name="Gordon S.G."/>
            <person name="Govers F."/>
            <person name="Grunwald N.J."/>
            <person name="Huang W."/>
            <person name="Ivors K.L."/>
            <person name="Jones R.W."/>
            <person name="Kamoun S."/>
            <person name="Krampis K."/>
            <person name="Lamour K.H."/>
            <person name="Lee M.K."/>
            <person name="McDonald W.H."/>
            <person name="Medina M."/>
            <person name="Meijer H.J."/>
            <person name="Nordberg E.K."/>
            <person name="Maclean D.J."/>
            <person name="Ospina-Giraldo M.D."/>
            <person name="Morris P.F."/>
            <person name="Phuntumart V."/>
            <person name="Putnam N.H."/>
            <person name="Rash S."/>
            <person name="Rose J.K."/>
            <person name="Sakihama Y."/>
            <person name="Salamov A.A."/>
            <person name="Savidor A."/>
            <person name="Scheuring C.F."/>
            <person name="Smith B.M."/>
            <person name="Sobral B.W."/>
            <person name="Terry A."/>
            <person name="Torto-Alalibo T.A."/>
            <person name="Win J."/>
            <person name="Xu Z."/>
            <person name="Zhang H."/>
            <person name="Grigoriev I.V."/>
            <person name="Rokhsar D.S."/>
            <person name="Boore J.L."/>
        </authorList>
    </citation>
    <scope>NUCLEOTIDE SEQUENCE [LARGE SCALE GENOMIC DNA]</scope>
    <source>
        <strain evidence="2 3">P6497</strain>
    </source>
</reference>
<gene>
    <name evidence="2" type="ORF">PHYSODRAFT_297350</name>
</gene>
<dbReference type="OMA" id="NEEDAYW"/>
<feature type="region of interest" description="Disordered" evidence="1">
    <location>
        <begin position="37"/>
        <end position="101"/>
    </location>
</feature>